<proteinExistence type="predicted"/>
<reference evidence="1" key="2">
    <citation type="submission" date="2020-09" db="EMBL/GenBank/DDBJ databases">
        <authorList>
            <person name="Sun Q."/>
            <person name="Zhou Y."/>
        </authorList>
    </citation>
    <scope>NUCLEOTIDE SEQUENCE</scope>
    <source>
        <strain evidence="1">CGMCC 1.15290</strain>
    </source>
</reference>
<protein>
    <recommendedName>
        <fullName evidence="3">Tetratricopeptide repeat protein</fullName>
    </recommendedName>
</protein>
<dbReference type="Pfam" id="PF13181">
    <property type="entry name" value="TPR_8"/>
    <property type="match status" value="1"/>
</dbReference>
<dbReference type="Gene3D" id="1.25.40.10">
    <property type="entry name" value="Tetratricopeptide repeat domain"/>
    <property type="match status" value="1"/>
</dbReference>
<dbReference type="InterPro" id="IPR011990">
    <property type="entry name" value="TPR-like_helical_dom_sf"/>
</dbReference>
<comment type="caution">
    <text evidence="1">The sequence shown here is derived from an EMBL/GenBank/DDBJ whole genome shotgun (WGS) entry which is preliminary data.</text>
</comment>
<reference evidence="1" key="1">
    <citation type="journal article" date="2014" name="Int. J. Syst. Evol. Microbiol.">
        <title>Complete genome sequence of Corynebacterium casei LMG S-19264T (=DSM 44701T), isolated from a smear-ripened cheese.</title>
        <authorList>
            <consortium name="US DOE Joint Genome Institute (JGI-PGF)"/>
            <person name="Walter F."/>
            <person name="Albersmeier A."/>
            <person name="Kalinowski J."/>
            <person name="Ruckert C."/>
        </authorList>
    </citation>
    <scope>NUCLEOTIDE SEQUENCE</scope>
    <source>
        <strain evidence="1">CGMCC 1.15290</strain>
    </source>
</reference>
<dbReference type="AlphaFoldDB" id="A0A917IPM6"/>
<keyword evidence="2" id="KW-1185">Reference proteome</keyword>
<evidence type="ECO:0000313" key="2">
    <source>
        <dbReference type="Proteomes" id="UP000627292"/>
    </source>
</evidence>
<dbReference type="InterPro" id="IPR019734">
    <property type="entry name" value="TPR_rpt"/>
</dbReference>
<accession>A0A917IPM6</accession>
<evidence type="ECO:0008006" key="3">
    <source>
        <dbReference type="Google" id="ProtNLM"/>
    </source>
</evidence>
<organism evidence="1 2">
    <name type="scientific">Filimonas zeae</name>
    <dbReference type="NCBI Taxonomy" id="1737353"/>
    <lineage>
        <taxon>Bacteria</taxon>
        <taxon>Pseudomonadati</taxon>
        <taxon>Bacteroidota</taxon>
        <taxon>Chitinophagia</taxon>
        <taxon>Chitinophagales</taxon>
        <taxon>Chitinophagaceae</taxon>
        <taxon>Filimonas</taxon>
    </lineage>
</organism>
<dbReference type="Proteomes" id="UP000627292">
    <property type="component" value="Unassembled WGS sequence"/>
</dbReference>
<evidence type="ECO:0000313" key="1">
    <source>
        <dbReference type="EMBL" id="GGH58070.1"/>
    </source>
</evidence>
<gene>
    <name evidence="1" type="ORF">GCM10011379_03430</name>
</gene>
<dbReference type="SUPFAM" id="SSF48452">
    <property type="entry name" value="TPR-like"/>
    <property type="match status" value="1"/>
</dbReference>
<sequence length="110" mass="12565">MQPLQAAMNRIERILQLLQTAPKDNFLRHALALEYGKLGEEAKARQLFEDILTEFPDYIGSYYHLGKLLERTGENELALEWYAKGMAAARQVGDRHAYGELQGAHDELAY</sequence>
<name>A0A917IPM6_9BACT</name>
<dbReference type="EMBL" id="BMIB01000001">
    <property type="protein sequence ID" value="GGH58070.1"/>
    <property type="molecule type" value="Genomic_DNA"/>
</dbReference>